<dbReference type="InterPro" id="IPR013736">
    <property type="entry name" value="Xaa-Pro_dipept_C"/>
</dbReference>
<dbReference type="Gene3D" id="3.40.50.1820">
    <property type="entry name" value="alpha/beta hydrolase"/>
    <property type="match status" value="2"/>
</dbReference>
<dbReference type="GO" id="GO:0016787">
    <property type="term" value="F:hydrolase activity"/>
    <property type="evidence" value="ECO:0007669"/>
    <property type="project" value="UniProtKB-KW"/>
</dbReference>
<sequence>MAFDTKRTTTDTMRIYYDVPIEMRDGIVLKADVFLPIDEGQYPALMTYGIYGKGQCFQTVYEGPWTRMVTDFPEIMAGSSNRYQNWETADPEKWVPHGYALVRIDSRGSGCSEGIQYPWSEEEIKDYYECIEWAGTQSWCDGGVGLLGISYYAANQWLVAGLNPPHLKAIVPWEGTSDWYRELFYHGGIRCTFVDSWLKKQEGIQYGYGDRGRKNPNTGENVAGAVTMSETALAKNRIGLVEHIKAHPLKDAYYDGITVNWENIKVPVLTTANWGGAGLHLRGNIEGFSEGGNHNRWLEVHGYEHWTHFYTDYGVDIQKRFLDHFLKGFSNGWDTEPRVRLQTRLIGNAFKERTADAWPLPNTTFQTMFLNAVERTLTTTVPFANQHIAYKPLEDEVTFYMPKVSETIEITGPVAATIYISSLTEDADLFLTLRLFDPEGKEVPFRGAMDANAPVAQGWLRASHRKLDPKKTLPYRPYHTHDVIEPLEIGKIYELSIEIWPTSIVIPPNYQLALTVSGKDYEFSGAIDESTRAFHRYPSKGCGPFQHGERSQAIYNGDVTIYTGKAYPSSILLPFIKDEQQS</sequence>
<keyword evidence="4" id="KW-1185">Reference proteome</keyword>
<comment type="caution">
    <text evidence="3">The sequence shown here is derived from an EMBL/GenBank/DDBJ whole genome shotgun (WGS) entry which is preliminary data.</text>
</comment>
<proteinExistence type="predicted"/>
<dbReference type="EMBL" id="JAHBCL010000020">
    <property type="protein sequence ID" value="MBS7527445.1"/>
    <property type="molecule type" value="Genomic_DNA"/>
</dbReference>
<dbReference type="Pfam" id="PF08530">
    <property type="entry name" value="PepX_C"/>
    <property type="match status" value="1"/>
</dbReference>
<dbReference type="RefSeq" id="WP_213237305.1">
    <property type="nucleotide sequence ID" value="NZ_JAHBCL010000020.1"/>
</dbReference>
<dbReference type="SUPFAM" id="SSF49785">
    <property type="entry name" value="Galactose-binding domain-like"/>
    <property type="match status" value="1"/>
</dbReference>
<dbReference type="InterPro" id="IPR008979">
    <property type="entry name" value="Galactose-bd-like_sf"/>
</dbReference>
<gene>
    <name evidence="3" type="ORF">KHM83_12240</name>
</gene>
<dbReference type="InterPro" id="IPR000383">
    <property type="entry name" value="Xaa-Pro-like_dom"/>
</dbReference>
<dbReference type="Pfam" id="PF02129">
    <property type="entry name" value="Peptidase_S15"/>
    <property type="match status" value="1"/>
</dbReference>
<organism evidence="3 4">
    <name type="scientific">Fusibacter paucivorans</name>
    <dbReference type="NCBI Taxonomy" id="76009"/>
    <lineage>
        <taxon>Bacteria</taxon>
        <taxon>Bacillati</taxon>
        <taxon>Bacillota</taxon>
        <taxon>Clostridia</taxon>
        <taxon>Eubacteriales</taxon>
        <taxon>Eubacteriales Family XII. Incertae Sedis</taxon>
        <taxon>Fusibacter</taxon>
    </lineage>
</organism>
<evidence type="ECO:0000256" key="1">
    <source>
        <dbReference type="ARBA" id="ARBA00022801"/>
    </source>
</evidence>
<evidence type="ECO:0000313" key="4">
    <source>
        <dbReference type="Proteomes" id="UP000746471"/>
    </source>
</evidence>
<accession>A0ABS5PQJ5</accession>
<dbReference type="NCBIfam" id="TIGR00976">
    <property type="entry name" value="CocE_NonD"/>
    <property type="match status" value="1"/>
</dbReference>
<keyword evidence="1 3" id="KW-0378">Hydrolase</keyword>
<dbReference type="InterPro" id="IPR029058">
    <property type="entry name" value="AB_hydrolase_fold"/>
</dbReference>
<dbReference type="SUPFAM" id="SSF53474">
    <property type="entry name" value="alpha/beta-Hydrolases"/>
    <property type="match status" value="1"/>
</dbReference>
<dbReference type="Gene3D" id="2.60.120.260">
    <property type="entry name" value="Galactose-binding domain-like"/>
    <property type="match status" value="1"/>
</dbReference>
<dbReference type="PANTHER" id="PTHR43056:SF10">
    <property type="entry name" value="COCE_NOND FAMILY, PUTATIVE (AFU_ORTHOLOGUE AFUA_7G00600)-RELATED"/>
    <property type="match status" value="1"/>
</dbReference>
<dbReference type="PANTHER" id="PTHR43056">
    <property type="entry name" value="PEPTIDASE S9 PROLYL OLIGOPEPTIDASE"/>
    <property type="match status" value="1"/>
</dbReference>
<name>A0ABS5PQJ5_9FIRM</name>
<dbReference type="InterPro" id="IPR050585">
    <property type="entry name" value="Xaa-Pro_dipeptidyl-ppase/CocE"/>
</dbReference>
<protein>
    <submittedName>
        <fullName evidence="3">CocE/NonD family hydrolase</fullName>
    </submittedName>
</protein>
<evidence type="ECO:0000259" key="2">
    <source>
        <dbReference type="SMART" id="SM00939"/>
    </source>
</evidence>
<evidence type="ECO:0000313" key="3">
    <source>
        <dbReference type="EMBL" id="MBS7527445.1"/>
    </source>
</evidence>
<dbReference type="InterPro" id="IPR005674">
    <property type="entry name" value="CocE/Ser_esterase"/>
</dbReference>
<dbReference type="Proteomes" id="UP000746471">
    <property type="component" value="Unassembled WGS sequence"/>
</dbReference>
<feature type="domain" description="Xaa-Pro dipeptidyl-peptidase C-terminal" evidence="2">
    <location>
        <begin position="319"/>
        <end position="572"/>
    </location>
</feature>
<reference evidence="3 4" key="1">
    <citation type="submission" date="2021-05" db="EMBL/GenBank/DDBJ databases">
        <title>Fusibacter ferrireducens sp. nov., an anaerobic, sulfur- and Fe-reducing bacterium isolated from the mangrove sediment.</title>
        <authorList>
            <person name="Qiu D."/>
        </authorList>
    </citation>
    <scope>NUCLEOTIDE SEQUENCE [LARGE SCALE GENOMIC DNA]</scope>
    <source>
        <strain evidence="3 4">DSM 12116</strain>
    </source>
</reference>
<dbReference type="SMART" id="SM00939">
    <property type="entry name" value="PepX_C"/>
    <property type="match status" value="1"/>
</dbReference>